<reference evidence="4 5" key="1">
    <citation type="submission" date="2015-01" db="EMBL/GenBank/DDBJ databases">
        <title>Evolution of Trichinella species and genotypes.</title>
        <authorList>
            <person name="Korhonen P.K."/>
            <person name="Edoardo P."/>
            <person name="Giuseppe L.R."/>
            <person name="Gasser R.B."/>
        </authorList>
    </citation>
    <scope>NUCLEOTIDE SEQUENCE [LARGE SCALE GENOMIC DNA]</scope>
    <source>
        <strain evidence="2">ISS13</strain>
        <strain evidence="3">ISS176</strain>
    </source>
</reference>
<sequence>MYSIQHLLCYLFLILVILRNLCYLINYYNQQIILPIQSAAVNEDEPKNCATKRKKSKRQKAAKARWAFNSMFSTASFMLIFEKYL</sequence>
<dbReference type="EMBL" id="JYDV01000020">
    <property type="protein sequence ID" value="KRZ41500.1"/>
    <property type="molecule type" value="Genomic_DNA"/>
</dbReference>
<dbReference type="EMBL" id="JYDR01000005">
    <property type="protein sequence ID" value="KRY78013.1"/>
    <property type="molecule type" value="Genomic_DNA"/>
</dbReference>
<name>A0A0V1EW46_TRIPS</name>
<feature type="transmembrane region" description="Helical" evidence="1">
    <location>
        <begin position="7"/>
        <end position="28"/>
    </location>
</feature>
<dbReference type="Proteomes" id="UP000054632">
    <property type="component" value="Unassembled WGS sequence"/>
</dbReference>
<evidence type="ECO:0000256" key="1">
    <source>
        <dbReference type="SAM" id="Phobius"/>
    </source>
</evidence>
<proteinExistence type="predicted"/>
<accession>A0A0V1EW46</accession>
<dbReference type="Proteomes" id="UP000054826">
    <property type="component" value="Unassembled WGS sequence"/>
</dbReference>
<keyword evidence="1" id="KW-0472">Membrane</keyword>
<evidence type="ECO:0000313" key="5">
    <source>
        <dbReference type="Proteomes" id="UP000054826"/>
    </source>
</evidence>
<keyword evidence="1" id="KW-0812">Transmembrane</keyword>
<protein>
    <submittedName>
        <fullName evidence="2">Uncharacterized protein</fullName>
    </submittedName>
</protein>
<dbReference type="AlphaFoldDB" id="A0A0V1EW46"/>
<comment type="caution">
    <text evidence="2">The sequence shown here is derived from an EMBL/GenBank/DDBJ whole genome shotgun (WGS) entry which is preliminary data.</text>
</comment>
<evidence type="ECO:0000313" key="4">
    <source>
        <dbReference type="Proteomes" id="UP000054632"/>
    </source>
</evidence>
<organism evidence="2 4">
    <name type="scientific">Trichinella pseudospiralis</name>
    <name type="common">Parasitic roundworm</name>
    <dbReference type="NCBI Taxonomy" id="6337"/>
    <lineage>
        <taxon>Eukaryota</taxon>
        <taxon>Metazoa</taxon>
        <taxon>Ecdysozoa</taxon>
        <taxon>Nematoda</taxon>
        <taxon>Enoplea</taxon>
        <taxon>Dorylaimia</taxon>
        <taxon>Trichinellida</taxon>
        <taxon>Trichinellidae</taxon>
        <taxon>Trichinella</taxon>
    </lineage>
</organism>
<gene>
    <name evidence="2" type="ORF">T4A_657</name>
    <name evidence="3" type="ORF">T4C_294</name>
</gene>
<evidence type="ECO:0000313" key="3">
    <source>
        <dbReference type="EMBL" id="KRZ41500.1"/>
    </source>
</evidence>
<keyword evidence="1" id="KW-1133">Transmembrane helix</keyword>
<evidence type="ECO:0000313" key="2">
    <source>
        <dbReference type="EMBL" id="KRY78013.1"/>
    </source>
</evidence>